<feature type="active site" description="Proton acceptor" evidence="10">
    <location>
        <position position="312"/>
    </location>
</feature>
<comment type="catalytic activity">
    <reaction evidence="9 10">
        <text>5,6-dimethylbenzimidazole + nicotinate beta-D-ribonucleotide = alpha-ribazole 5'-phosphate + nicotinate + H(+)</text>
        <dbReference type="Rhea" id="RHEA:11196"/>
        <dbReference type="ChEBI" id="CHEBI:15378"/>
        <dbReference type="ChEBI" id="CHEBI:15890"/>
        <dbReference type="ChEBI" id="CHEBI:32544"/>
        <dbReference type="ChEBI" id="CHEBI:57502"/>
        <dbReference type="ChEBI" id="CHEBI:57918"/>
        <dbReference type="EC" id="2.4.2.21"/>
    </reaction>
</comment>
<gene>
    <name evidence="10 11" type="primary">cobT</name>
    <name evidence="11" type="ORF">GCM10010985_07920</name>
</gene>
<dbReference type="InterPro" id="IPR036087">
    <property type="entry name" value="Nict_dMeBzImd_PRibTrfase_sf"/>
</dbReference>
<reference evidence="12" key="1">
    <citation type="journal article" date="2019" name="Int. J. Syst. Evol. Microbiol.">
        <title>The Global Catalogue of Microorganisms (GCM) 10K type strain sequencing project: providing services to taxonomists for standard genome sequencing and annotation.</title>
        <authorList>
            <consortium name="The Broad Institute Genomics Platform"/>
            <consortium name="The Broad Institute Genome Sequencing Center for Infectious Disease"/>
            <person name="Wu L."/>
            <person name="Ma J."/>
        </authorList>
    </citation>
    <scope>NUCLEOTIDE SEQUENCE [LARGE SCALE GENOMIC DNA]</scope>
    <source>
        <strain evidence="12">CGMCC 1.11013</strain>
    </source>
</reference>
<dbReference type="GO" id="GO:0016757">
    <property type="term" value="F:glycosyltransferase activity"/>
    <property type="evidence" value="ECO:0007669"/>
    <property type="project" value="UniProtKB-KW"/>
</dbReference>
<evidence type="ECO:0000256" key="9">
    <source>
        <dbReference type="ARBA" id="ARBA00047340"/>
    </source>
</evidence>
<dbReference type="InterPro" id="IPR003200">
    <property type="entry name" value="Nict_dMeBzImd_PRibTrfase"/>
</dbReference>
<keyword evidence="5 10" id="KW-0169">Cobalamin biosynthesis</keyword>
<dbReference type="SUPFAM" id="SSF52733">
    <property type="entry name" value="Nicotinate mononucleotide:5,6-dimethylbenzimidazole phosphoribosyltransferase (CobT)"/>
    <property type="match status" value="1"/>
</dbReference>
<sequence length="349" mass="36412">MSIPMPRALDRAIEPELRRIIDMKTKPPGSLGRLESLALQIGVIQRTTKPRIERPAMIVFAGDHGIAAEGVSPYPQEVTAQMVANFLSGGAAINALSRSVGMALEIVDAGVATPIPIDHGYERLSLGLGTRNFAHEAAMSRDTALEAIARGAARVRHHASLGTNVIGFGEMGIANTSAAACLMSRLCALPIDECVGRGTGLDDRGLAHKRDVLARALAKHASGGDAIDTLAMFGGFEIAMMTGAYLAAAEAGMTVLVDGFIASSALLVASKIAPDVLDYCVFAHASNEAGHRRMLAHFDAAPLLQLDLRLGEGTGAALALPLLRAAVAFVDEMASFDSAGVSNKQDAQP</sequence>
<dbReference type="PANTHER" id="PTHR43463">
    <property type="entry name" value="NICOTINATE-NUCLEOTIDE--DIMETHYLBENZIMIDAZOLE PHOSPHORIBOSYLTRANSFERASE"/>
    <property type="match status" value="1"/>
</dbReference>
<dbReference type="NCBIfam" id="NF000996">
    <property type="entry name" value="PRK00105.1"/>
    <property type="match status" value="1"/>
</dbReference>
<dbReference type="Pfam" id="PF02277">
    <property type="entry name" value="DBI_PRT"/>
    <property type="match status" value="1"/>
</dbReference>
<evidence type="ECO:0000256" key="7">
    <source>
        <dbReference type="ARBA" id="ARBA00022679"/>
    </source>
</evidence>
<evidence type="ECO:0000313" key="11">
    <source>
        <dbReference type="EMBL" id="GGD56595.1"/>
    </source>
</evidence>
<dbReference type="PANTHER" id="PTHR43463:SF1">
    <property type="entry name" value="NICOTINATE-NUCLEOTIDE--DIMETHYLBENZIMIDAZOLE PHOSPHORIBOSYLTRANSFERASE"/>
    <property type="match status" value="1"/>
</dbReference>
<dbReference type="EC" id="2.4.2.21" evidence="3 10"/>
<evidence type="ECO:0000256" key="2">
    <source>
        <dbReference type="ARBA" id="ARBA00007110"/>
    </source>
</evidence>
<organism evidence="11 12">
    <name type="scientific">Caballeronia grimmiae</name>
    <dbReference type="NCBI Taxonomy" id="1071679"/>
    <lineage>
        <taxon>Bacteria</taxon>
        <taxon>Pseudomonadati</taxon>
        <taxon>Pseudomonadota</taxon>
        <taxon>Betaproteobacteria</taxon>
        <taxon>Burkholderiales</taxon>
        <taxon>Burkholderiaceae</taxon>
        <taxon>Caballeronia</taxon>
    </lineage>
</organism>
<evidence type="ECO:0000256" key="10">
    <source>
        <dbReference type="HAMAP-Rule" id="MF_00230"/>
    </source>
</evidence>
<evidence type="ECO:0000256" key="4">
    <source>
        <dbReference type="ARBA" id="ARBA00015486"/>
    </source>
</evidence>
<comment type="caution">
    <text evidence="11">The sequence shown here is derived from an EMBL/GenBank/DDBJ whole genome shotgun (WGS) entry which is preliminary data.</text>
</comment>
<dbReference type="Gene3D" id="1.10.1610.10">
    <property type="match status" value="1"/>
</dbReference>
<comment type="function">
    <text evidence="10">Catalyzes the synthesis of alpha-ribazole-5'-phosphate from nicotinate mononucleotide (NAMN) and 5,6-dimethylbenzimidazole (DMB).</text>
</comment>
<dbReference type="InterPro" id="IPR017846">
    <property type="entry name" value="Nict_dMeBzImd_PRibTrfase_bact"/>
</dbReference>
<evidence type="ECO:0000256" key="1">
    <source>
        <dbReference type="ARBA" id="ARBA00005049"/>
    </source>
</evidence>
<dbReference type="HAMAP" id="MF_00230">
    <property type="entry name" value="CobT"/>
    <property type="match status" value="1"/>
</dbReference>
<keyword evidence="6 10" id="KW-0328">Glycosyltransferase</keyword>
<evidence type="ECO:0000313" key="12">
    <source>
        <dbReference type="Proteomes" id="UP000597138"/>
    </source>
</evidence>
<protein>
    <recommendedName>
        <fullName evidence="4 10">Nicotinate-nucleotide--dimethylbenzimidazole phosphoribosyltransferase</fullName>
        <shortName evidence="10">NN:DBI PRT</shortName>
        <ecNumber evidence="3 10">2.4.2.21</ecNumber>
    </recommendedName>
    <alternativeName>
        <fullName evidence="8 10">N(1)-alpha-phosphoribosyltransferase</fullName>
    </alternativeName>
</protein>
<evidence type="ECO:0000256" key="8">
    <source>
        <dbReference type="ARBA" id="ARBA00030686"/>
    </source>
</evidence>
<dbReference type="CDD" id="cd02439">
    <property type="entry name" value="DMB-PRT_CobT"/>
    <property type="match status" value="1"/>
</dbReference>
<evidence type="ECO:0000256" key="6">
    <source>
        <dbReference type="ARBA" id="ARBA00022676"/>
    </source>
</evidence>
<name>A0ABQ1R3D1_9BURK</name>
<dbReference type="Proteomes" id="UP000597138">
    <property type="component" value="Unassembled WGS sequence"/>
</dbReference>
<proteinExistence type="inferred from homology"/>
<comment type="similarity">
    <text evidence="2 10">Belongs to the CobT family.</text>
</comment>
<dbReference type="Gene3D" id="3.40.50.10210">
    <property type="match status" value="1"/>
</dbReference>
<dbReference type="EMBL" id="BMEG01000001">
    <property type="protein sequence ID" value="GGD56595.1"/>
    <property type="molecule type" value="Genomic_DNA"/>
</dbReference>
<evidence type="ECO:0000256" key="5">
    <source>
        <dbReference type="ARBA" id="ARBA00022573"/>
    </source>
</evidence>
<comment type="pathway">
    <text evidence="1 10">Nucleoside biosynthesis; alpha-ribazole biosynthesis; alpha-ribazole from 5,6-dimethylbenzimidazole: step 1/2.</text>
</comment>
<dbReference type="InterPro" id="IPR023195">
    <property type="entry name" value="Nict_dMeBzImd_PRibTrfase_N"/>
</dbReference>
<keyword evidence="12" id="KW-1185">Reference proteome</keyword>
<evidence type="ECO:0000256" key="3">
    <source>
        <dbReference type="ARBA" id="ARBA00011991"/>
    </source>
</evidence>
<dbReference type="NCBIfam" id="TIGR03160">
    <property type="entry name" value="cobT_DBIPRT"/>
    <property type="match status" value="1"/>
</dbReference>
<keyword evidence="7 10" id="KW-0808">Transferase</keyword>
<accession>A0ABQ1R3D1</accession>